<evidence type="ECO:0000313" key="5">
    <source>
        <dbReference type="Proteomes" id="UP001195963"/>
    </source>
</evidence>
<evidence type="ECO:0000256" key="1">
    <source>
        <dbReference type="ARBA" id="ARBA00022553"/>
    </source>
</evidence>
<dbReference type="CDD" id="cd16012">
    <property type="entry name" value="ALP"/>
    <property type="match status" value="1"/>
</dbReference>
<dbReference type="InterPro" id="IPR001952">
    <property type="entry name" value="Alkaline_phosphatase"/>
</dbReference>
<dbReference type="RefSeq" id="WP_220110656.1">
    <property type="nucleotide sequence ID" value="NZ_JAHZST010000012.1"/>
</dbReference>
<dbReference type="Pfam" id="PF16403">
    <property type="entry name" value="Bact_surface_Ig-like"/>
    <property type="match status" value="2"/>
</dbReference>
<proteinExistence type="inferred from homology"/>
<dbReference type="SUPFAM" id="SSF53649">
    <property type="entry name" value="Alkaline phosphatase-like"/>
    <property type="match status" value="1"/>
</dbReference>
<comment type="similarity">
    <text evidence="2">Belongs to the alkaline phosphatase family.</text>
</comment>
<dbReference type="Pfam" id="PF00245">
    <property type="entry name" value="Alk_phosphatase"/>
    <property type="match status" value="1"/>
</dbReference>
<feature type="domain" description="Pesticidal crystal protein Cry22Aa Ig-like" evidence="3">
    <location>
        <begin position="33"/>
        <end position="102"/>
    </location>
</feature>
<dbReference type="PANTHER" id="PTHR11596:SF5">
    <property type="entry name" value="ALKALINE PHOSPHATASE"/>
    <property type="match status" value="1"/>
</dbReference>
<evidence type="ECO:0000259" key="3">
    <source>
        <dbReference type="Pfam" id="PF16403"/>
    </source>
</evidence>
<dbReference type="GO" id="GO:0004035">
    <property type="term" value="F:alkaline phosphatase activity"/>
    <property type="evidence" value="ECO:0007669"/>
    <property type="project" value="UniProtKB-EC"/>
</dbReference>
<accession>A0ABS7E791</accession>
<dbReference type="InterPro" id="IPR013783">
    <property type="entry name" value="Ig-like_fold"/>
</dbReference>
<dbReference type="Gene3D" id="3.40.720.10">
    <property type="entry name" value="Alkaline Phosphatase, subunit A"/>
    <property type="match status" value="1"/>
</dbReference>
<sequence>MIITKYKRLIILGTWAILTACGGGDTDITAPVITLNGDTNIVLFRGENYSELGASAYDERDGNVDVIISGSVNVNIVGSYKITYTAADNAGNSSNTTRTIEVVLPPDTTAPVITLNGHTNIILILGESYTELGASAIDDRDGFVDVVISGTVDTNKVGNYTITYSATDNSNNNSLVTRTIEVVLPQNPKNVILLIGDGMGGEHRKAAQWLSVGINGKLSMDNMPVSGFLQTESANNATTDSAAAATAMATGVKTNNGVISLDASLNFVSTILEEAKSNGKSVGLITTTQITHATPAAFASHVESRYLMTEIAEQITTAGVNVLFGGGEDEFIPASDIGCFPEPGERSDGRNLIDELESSGYEYVCDQDSFDILNPDINNFVLGLFADEGMARPFSPTLASMTSKAIDILSKNPDGFFLMIEGGQIDWASHSNDAANAIADTVAFDEAVEIAKKFASLKNDTLIIVTADHETGGMEVSTSSSGLADEDGPYNIKGGGLFYINWSTTSHTPANVPVTALGPKSDMLTGTNSNTIIHEVISSMF</sequence>
<dbReference type="EC" id="3.1.3.1" evidence="4"/>
<keyword evidence="4" id="KW-0378">Hydrolase</keyword>
<feature type="domain" description="Pesticidal crystal protein Cry22Aa Ig-like" evidence="3">
    <location>
        <begin position="113"/>
        <end position="182"/>
    </location>
</feature>
<dbReference type="PANTHER" id="PTHR11596">
    <property type="entry name" value="ALKALINE PHOSPHATASE"/>
    <property type="match status" value="1"/>
</dbReference>
<evidence type="ECO:0000313" key="4">
    <source>
        <dbReference type="EMBL" id="MBW8185218.1"/>
    </source>
</evidence>
<dbReference type="EMBL" id="JAHZST010000012">
    <property type="protein sequence ID" value="MBW8185218.1"/>
    <property type="molecule type" value="Genomic_DNA"/>
</dbReference>
<keyword evidence="1" id="KW-0597">Phosphoprotein</keyword>
<protein>
    <submittedName>
        <fullName evidence="4">Alkaline phosphatase</fullName>
        <ecNumber evidence="4">3.1.3.1</ecNumber>
    </submittedName>
</protein>
<gene>
    <name evidence="4" type="ORF">K0625_16275</name>
</gene>
<keyword evidence="5" id="KW-1185">Reference proteome</keyword>
<dbReference type="Proteomes" id="UP001195963">
    <property type="component" value="Unassembled WGS sequence"/>
</dbReference>
<dbReference type="InterPro" id="IPR032179">
    <property type="entry name" value="Cry22Aa_Ig-like"/>
</dbReference>
<evidence type="ECO:0000256" key="2">
    <source>
        <dbReference type="RuleBase" id="RU003946"/>
    </source>
</evidence>
<reference evidence="4 5" key="1">
    <citation type="submission" date="2021-07" db="EMBL/GenBank/DDBJ databases">
        <title>Shewanella sp. nov, isolated from SCS.</title>
        <authorList>
            <person name="Cao W.R."/>
        </authorList>
    </citation>
    <scope>NUCLEOTIDE SEQUENCE [LARGE SCALE GENOMIC DNA]</scope>
    <source>
        <strain evidence="4 5">NR704-98</strain>
    </source>
</reference>
<name>A0ABS7E791_9GAMM</name>
<dbReference type="SMART" id="SM00098">
    <property type="entry name" value="alkPPc"/>
    <property type="match status" value="1"/>
</dbReference>
<dbReference type="PROSITE" id="PS51257">
    <property type="entry name" value="PROKAR_LIPOPROTEIN"/>
    <property type="match status" value="1"/>
</dbReference>
<organism evidence="4 5">
    <name type="scientific">Shewanella nanhaiensis</name>
    <dbReference type="NCBI Taxonomy" id="2864872"/>
    <lineage>
        <taxon>Bacteria</taxon>
        <taxon>Pseudomonadati</taxon>
        <taxon>Pseudomonadota</taxon>
        <taxon>Gammaproteobacteria</taxon>
        <taxon>Alteromonadales</taxon>
        <taxon>Shewanellaceae</taxon>
        <taxon>Shewanella</taxon>
    </lineage>
</organism>
<dbReference type="PRINTS" id="PR00113">
    <property type="entry name" value="ALKPHPHTASE"/>
</dbReference>
<comment type="caution">
    <text evidence="4">The sequence shown here is derived from an EMBL/GenBank/DDBJ whole genome shotgun (WGS) entry which is preliminary data.</text>
</comment>
<dbReference type="Gene3D" id="2.60.40.10">
    <property type="entry name" value="Immunoglobulins"/>
    <property type="match status" value="2"/>
</dbReference>
<dbReference type="InterPro" id="IPR017850">
    <property type="entry name" value="Alkaline_phosphatase_core_sf"/>
</dbReference>